<keyword evidence="3" id="KW-1185">Reference proteome</keyword>
<comment type="caution">
    <text evidence="2">The sequence shown here is derived from an EMBL/GenBank/DDBJ whole genome shotgun (WGS) entry which is preliminary data.</text>
</comment>
<organism evidence="2 3">
    <name type="scientific">Favolaschia claudopus</name>
    <dbReference type="NCBI Taxonomy" id="2862362"/>
    <lineage>
        <taxon>Eukaryota</taxon>
        <taxon>Fungi</taxon>
        <taxon>Dikarya</taxon>
        <taxon>Basidiomycota</taxon>
        <taxon>Agaricomycotina</taxon>
        <taxon>Agaricomycetes</taxon>
        <taxon>Agaricomycetidae</taxon>
        <taxon>Agaricales</taxon>
        <taxon>Marasmiineae</taxon>
        <taxon>Mycenaceae</taxon>
        <taxon>Favolaschia</taxon>
    </lineage>
</organism>
<dbReference type="InterPro" id="IPR011009">
    <property type="entry name" value="Kinase-like_dom_sf"/>
</dbReference>
<gene>
    <name evidence="2" type="ORF">R3P38DRAFT_428064</name>
</gene>
<evidence type="ECO:0000313" key="2">
    <source>
        <dbReference type="EMBL" id="KAK7040570.1"/>
    </source>
</evidence>
<accession>A0AAW0CNM0</accession>
<sequence>MLLILRVCSVDMKVQDDAHISQTWKPESRGTTWSQSRMNQSRKVHSWSSPAQRREQITIRDDGNDHSNTSWFSVDSHGTPTQGCLAALLTSWKCRQRLLMLHDAERNPRVHHQLDATSRRKARQLMQELSEAREKLLLPASLFIAGVNDHDEHPTFQGGFGDVFQASYQNRTVALKRIRVFTANPTANRLYRLRVYKEALVWQGLRHKFILPLLGIDHTTFAPALCMVSPWMKHGTVLKINPAQDGLSYPRLNVRGFKLWLKRSSAVP</sequence>
<feature type="compositionally biased region" description="Polar residues" evidence="1">
    <location>
        <begin position="28"/>
        <end position="39"/>
    </location>
</feature>
<dbReference type="SUPFAM" id="SSF56112">
    <property type="entry name" value="Protein kinase-like (PK-like)"/>
    <property type="match status" value="1"/>
</dbReference>
<feature type="region of interest" description="Disordered" evidence="1">
    <location>
        <begin position="28"/>
        <end position="64"/>
    </location>
</feature>
<name>A0AAW0CNM0_9AGAR</name>
<evidence type="ECO:0000313" key="3">
    <source>
        <dbReference type="Proteomes" id="UP001362999"/>
    </source>
</evidence>
<feature type="compositionally biased region" description="Basic and acidic residues" evidence="1">
    <location>
        <begin position="52"/>
        <end position="64"/>
    </location>
</feature>
<evidence type="ECO:0000256" key="1">
    <source>
        <dbReference type="SAM" id="MobiDB-lite"/>
    </source>
</evidence>
<protein>
    <recommendedName>
        <fullName evidence="4">Protein kinase domain-containing protein</fullName>
    </recommendedName>
</protein>
<dbReference type="EMBL" id="JAWWNJ010000015">
    <property type="protein sequence ID" value="KAK7040570.1"/>
    <property type="molecule type" value="Genomic_DNA"/>
</dbReference>
<dbReference type="AlphaFoldDB" id="A0AAW0CNM0"/>
<dbReference type="Gene3D" id="1.10.510.10">
    <property type="entry name" value="Transferase(Phosphotransferase) domain 1"/>
    <property type="match status" value="1"/>
</dbReference>
<reference evidence="2 3" key="1">
    <citation type="journal article" date="2024" name="J Genomics">
        <title>Draft genome sequencing and assembly of Favolaschia claudopus CIRM-BRFM 2984 isolated from oak limbs.</title>
        <authorList>
            <person name="Navarro D."/>
            <person name="Drula E."/>
            <person name="Chaduli D."/>
            <person name="Cazenave R."/>
            <person name="Ahrendt S."/>
            <person name="Wang J."/>
            <person name="Lipzen A."/>
            <person name="Daum C."/>
            <person name="Barry K."/>
            <person name="Grigoriev I.V."/>
            <person name="Favel A."/>
            <person name="Rosso M.N."/>
            <person name="Martin F."/>
        </authorList>
    </citation>
    <scope>NUCLEOTIDE SEQUENCE [LARGE SCALE GENOMIC DNA]</scope>
    <source>
        <strain evidence="2 3">CIRM-BRFM 2984</strain>
    </source>
</reference>
<evidence type="ECO:0008006" key="4">
    <source>
        <dbReference type="Google" id="ProtNLM"/>
    </source>
</evidence>
<dbReference type="Proteomes" id="UP001362999">
    <property type="component" value="Unassembled WGS sequence"/>
</dbReference>
<proteinExistence type="predicted"/>